<dbReference type="OrthoDB" id="9806929at2"/>
<keyword evidence="3 8" id="KW-0812">Transmembrane</keyword>
<dbReference type="GO" id="GO:0071978">
    <property type="term" value="P:bacterial-type flagellum-dependent swarming motility"/>
    <property type="evidence" value="ECO:0007669"/>
    <property type="project" value="InterPro"/>
</dbReference>
<evidence type="ECO:0000313" key="10">
    <source>
        <dbReference type="EMBL" id="SNS21257.1"/>
    </source>
</evidence>
<feature type="transmembrane region" description="Helical" evidence="8">
    <location>
        <begin position="32"/>
        <end position="53"/>
    </location>
</feature>
<evidence type="ECO:0000313" key="11">
    <source>
        <dbReference type="Proteomes" id="UP000198324"/>
    </source>
</evidence>
<comment type="similarity">
    <text evidence="6">Belongs to the exbB/tolQ family.</text>
</comment>
<evidence type="ECO:0000256" key="5">
    <source>
        <dbReference type="ARBA" id="ARBA00023136"/>
    </source>
</evidence>
<evidence type="ECO:0000256" key="8">
    <source>
        <dbReference type="SAM" id="Phobius"/>
    </source>
</evidence>
<feature type="transmembrane region" description="Helical" evidence="8">
    <location>
        <begin position="7"/>
        <end position="26"/>
    </location>
</feature>
<name>A0A239CM83_9BACT</name>
<dbReference type="GO" id="GO:0015031">
    <property type="term" value="P:protein transport"/>
    <property type="evidence" value="ECO:0007669"/>
    <property type="project" value="UniProtKB-KW"/>
</dbReference>
<keyword evidence="6" id="KW-0813">Transport</keyword>
<protein>
    <submittedName>
        <fullName evidence="10">Chemotaxis protein MotA</fullName>
    </submittedName>
</protein>
<organism evidence="10 11">
    <name type="scientific">Humidesulfovibrio mexicanus</name>
    <dbReference type="NCBI Taxonomy" id="147047"/>
    <lineage>
        <taxon>Bacteria</taxon>
        <taxon>Pseudomonadati</taxon>
        <taxon>Thermodesulfobacteriota</taxon>
        <taxon>Desulfovibrionia</taxon>
        <taxon>Desulfovibrionales</taxon>
        <taxon>Desulfovibrionaceae</taxon>
        <taxon>Humidesulfovibrio</taxon>
    </lineage>
</organism>
<evidence type="ECO:0000256" key="1">
    <source>
        <dbReference type="ARBA" id="ARBA00004651"/>
    </source>
</evidence>
<dbReference type="RefSeq" id="WP_089275394.1">
    <property type="nucleotide sequence ID" value="NZ_FZOC01000008.1"/>
</dbReference>
<dbReference type="InterPro" id="IPR047055">
    <property type="entry name" value="MotA-like"/>
</dbReference>
<keyword evidence="2" id="KW-1003">Cell membrane</keyword>
<accession>A0A239CM83</accession>
<evidence type="ECO:0000259" key="9">
    <source>
        <dbReference type="Pfam" id="PF01618"/>
    </source>
</evidence>
<feature type="region of interest" description="Disordered" evidence="7">
    <location>
        <begin position="267"/>
        <end position="313"/>
    </location>
</feature>
<feature type="transmembrane region" description="Helical" evidence="8">
    <location>
        <begin position="147"/>
        <end position="171"/>
    </location>
</feature>
<evidence type="ECO:0000256" key="3">
    <source>
        <dbReference type="ARBA" id="ARBA00022692"/>
    </source>
</evidence>
<keyword evidence="5 8" id="KW-0472">Membrane</keyword>
<evidence type="ECO:0000256" key="7">
    <source>
        <dbReference type="SAM" id="MobiDB-lite"/>
    </source>
</evidence>
<feature type="transmembrane region" description="Helical" evidence="8">
    <location>
        <begin position="177"/>
        <end position="199"/>
    </location>
</feature>
<feature type="compositionally biased region" description="Low complexity" evidence="7">
    <location>
        <begin position="301"/>
        <end position="313"/>
    </location>
</feature>
<dbReference type="AlphaFoldDB" id="A0A239CM83"/>
<dbReference type="GO" id="GO:0005886">
    <property type="term" value="C:plasma membrane"/>
    <property type="evidence" value="ECO:0007669"/>
    <property type="project" value="UniProtKB-SubCell"/>
</dbReference>
<dbReference type="Pfam" id="PF01618">
    <property type="entry name" value="MotA_ExbB"/>
    <property type="match status" value="1"/>
</dbReference>
<evidence type="ECO:0000256" key="2">
    <source>
        <dbReference type="ARBA" id="ARBA00022475"/>
    </source>
</evidence>
<evidence type="ECO:0000256" key="6">
    <source>
        <dbReference type="RuleBase" id="RU004057"/>
    </source>
</evidence>
<reference evidence="10 11" key="1">
    <citation type="submission" date="2017-06" db="EMBL/GenBank/DDBJ databases">
        <authorList>
            <person name="Kim H.J."/>
            <person name="Triplett B.A."/>
        </authorList>
    </citation>
    <scope>NUCLEOTIDE SEQUENCE [LARGE SCALE GENOMIC DNA]</scope>
    <source>
        <strain evidence="10 11">DSM 13116</strain>
    </source>
</reference>
<dbReference type="PANTHER" id="PTHR30433">
    <property type="entry name" value="CHEMOTAXIS PROTEIN MOTA"/>
    <property type="match status" value="1"/>
</dbReference>
<comment type="subcellular location">
    <subcellularLocation>
        <location evidence="1">Cell membrane</location>
        <topology evidence="1">Multi-pass membrane protein</topology>
    </subcellularLocation>
    <subcellularLocation>
        <location evidence="6">Membrane</location>
        <topology evidence="6">Multi-pass membrane protein</topology>
    </subcellularLocation>
</comment>
<keyword evidence="6" id="KW-0653">Protein transport</keyword>
<evidence type="ECO:0000256" key="4">
    <source>
        <dbReference type="ARBA" id="ARBA00022989"/>
    </source>
</evidence>
<feature type="domain" description="MotA/TolQ/ExbB proton channel" evidence="9">
    <location>
        <begin position="101"/>
        <end position="207"/>
    </location>
</feature>
<dbReference type="GO" id="GO:0006935">
    <property type="term" value="P:chemotaxis"/>
    <property type="evidence" value="ECO:0007669"/>
    <property type="project" value="InterPro"/>
</dbReference>
<sequence length="313" mass="34585">MSKKNMLGVLLCGAIFVGGFWMSGGLAVYWNLAAFLIVVAGLFAALFMSYPFARIRTAFLVARSVYTERQPTPDDIVRILLELSVKSRVEGVLSLESIRQKIGDSFLRNAVAFLVDNYKERDIREFLNTEMAFFRERRQQSERVFQTLAKAAPAFGVAGSVIGLIGMLSGIQDTQALVSSIPVAFVSTLYGVVLSNMILAPIAESINFHTGAEMLNQKLIMEGIIAIAKEQNSHRLEKKLTSFLSPSEREGKAELLKAITKKYITRQRKAQAEREQDAQPTAQAAFDDAVPMPQPREEPSRGGLRLAPLARLG</sequence>
<dbReference type="EMBL" id="FZOC01000008">
    <property type="protein sequence ID" value="SNS21257.1"/>
    <property type="molecule type" value="Genomic_DNA"/>
</dbReference>
<gene>
    <name evidence="10" type="ORF">SAMN04488503_3211</name>
</gene>
<dbReference type="Proteomes" id="UP000198324">
    <property type="component" value="Unassembled WGS sequence"/>
</dbReference>
<keyword evidence="11" id="KW-1185">Reference proteome</keyword>
<dbReference type="InterPro" id="IPR002898">
    <property type="entry name" value="MotA_ExbB_proton_chnl"/>
</dbReference>
<proteinExistence type="inferred from homology"/>
<keyword evidence="4 8" id="KW-1133">Transmembrane helix</keyword>